<reference evidence="3 4" key="1">
    <citation type="journal article" date="2012" name="Proc. Natl. Acad. Sci. U.S.A.">
        <title>Comparative genomics of Ceriporiopsis subvermispora and Phanerochaete chrysosporium provide insight into selective ligninolysis.</title>
        <authorList>
            <person name="Fernandez-Fueyo E."/>
            <person name="Ruiz-Duenas F.J."/>
            <person name="Ferreira P."/>
            <person name="Floudas D."/>
            <person name="Hibbett D.S."/>
            <person name="Canessa P."/>
            <person name="Larrondo L.F."/>
            <person name="James T.Y."/>
            <person name="Seelenfreund D."/>
            <person name="Lobos S."/>
            <person name="Polanco R."/>
            <person name="Tello M."/>
            <person name="Honda Y."/>
            <person name="Watanabe T."/>
            <person name="Watanabe T."/>
            <person name="Ryu J.S."/>
            <person name="Kubicek C.P."/>
            <person name="Schmoll M."/>
            <person name="Gaskell J."/>
            <person name="Hammel K.E."/>
            <person name="St John F.J."/>
            <person name="Vanden Wymelenberg A."/>
            <person name="Sabat G."/>
            <person name="Splinter BonDurant S."/>
            <person name="Syed K."/>
            <person name="Yadav J.S."/>
            <person name="Doddapaneni H."/>
            <person name="Subramanian V."/>
            <person name="Lavin J.L."/>
            <person name="Oguiza J.A."/>
            <person name="Perez G."/>
            <person name="Pisabarro A.G."/>
            <person name="Ramirez L."/>
            <person name="Santoyo F."/>
            <person name="Master E."/>
            <person name="Coutinho P.M."/>
            <person name="Henrissat B."/>
            <person name="Lombard V."/>
            <person name="Magnuson J.K."/>
            <person name="Kuees U."/>
            <person name="Hori C."/>
            <person name="Igarashi K."/>
            <person name="Samejima M."/>
            <person name="Held B.W."/>
            <person name="Barry K.W."/>
            <person name="LaButti K.M."/>
            <person name="Lapidus A."/>
            <person name="Lindquist E.A."/>
            <person name="Lucas S.M."/>
            <person name="Riley R."/>
            <person name="Salamov A.A."/>
            <person name="Hoffmeister D."/>
            <person name="Schwenk D."/>
            <person name="Hadar Y."/>
            <person name="Yarden O."/>
            <person name="de Vries R.P."/>
            <person name="Wiebenga A."/>
            <person name="Stenlid J."/>
            <person name="Eastwood D."/>
            <person name="Grigoriev I.V."/>
            <person name="Berka R.M."/>
            <person name="Blanchette R.A."/>
            <person name="Kersten P."/>
            <person name="Martinez A.T."/>
            <person name="Vicuna R."/>
            <person name="Cullen D."/>
        </authorList>
    </citation>
    <scope>NUCLEOTIDE SEQUENCE [LARGE SCALE GENOMIC DNA]</scope>
    <source>
        <strain evidence="3 4">B</strain>
    </source>
</reference>
<dbReference type="PANTHER" id="PTHR23099:SF0">
    <property type="entry name" value="GERM CELL NUCLEAR ACIDIC PROTEIN"/>
    <property type="match status" value="1"/>
</dbReference>
<evidence type="ECO:0000313" key="3">
    <source>
        <dbReference type="EMBL" id="EMD41531.1"/>
    </source>
</evidence>
<dbReference type="PANTHER" id="PTHR23099">
    <property type="entry name" value="TRANSCRIPTIONAL REGULATOR"/>
    <property type="match status" value="1"/>
</dbReference>
<protein>
    <recommendedName>
        <fullName evidence="2">SprT-like domain-containing protein</fullName>
    </recommendedName>
</protein>
<proteinExistence type="predicted"/>
<feature type="compositionally biased region" description="Basic residues" evidence="1">
    <location>
        <begin position="275"/>
        <end position="284"/>
    </location>
</feature>
<name>M2RRL9_CERS8</name>
<dbReference type="Proteomes" id="UP000016930">
    <property type="component" value="Unassembled WGS sequence"/>
</dbReference>
<evidence type="ECO:0000259" key="2">
    <source>
        <dbReference type="SMART" id="SM00731"/>
    </source>
</evidence>
<feature type="compositionally biased region" description="Basic and acidic residues" evidence="1">
    <location>
        <begin position="193"/>
        <end position="204"/>
    </location>
</feature>
<feature type="compositionally biased region" description="Low complexity" evidence="1">
    <location>
        <begin position="507"/>
        <end position="525"/>
    </location>
</feature>
<dbReference type="OrthoDB" id="20772at2759"/>
<dbReference type="InterPro" id="IPR006640">
    <property type="entry name" value="SprT-like_domain"/>
</dbReference>
<evidence type="ECO:0000313" key="4">
    <source>
        <dbReference type="Proteomes" id="UP000016930"/>
    </source>
</evidence>
<dbReference type="EMBL" id="KB445791">
    <property type="protein sequence ID" value="EMD41531.1"/>
    <property type="molecule type" value="Genomic_DNA"/>
</dbReference>
<dbReference type="AlphaFoldDB" id="M2RRL9"/>
<dbReference type="SMART" id="SM00731">
    <property type="entry name" value="SprT"/>
    <property type="match status" value="1"/>
</dbReference>
<sequence>MLREPPQSPSAPAINTNIMPHEQEDYSGALDCDIENGFIPRTPCTKIGGRHIIEILSSDDEFHSVQSSPLRSAGEIESNFGAPNRHAAGAISSESEAEPSRVPANKNRALHNTPRFRRVVQSSSEDDSDSEPVVPAPLARPMARIVDLTTSSSESDDQAIQHSSRLSALREPCSMIPDRSKRESTSYASLHSSGRDEEHDEHRGSSQQVEEFEHDSVLILDEPRIKCKPIRRTNIPTEGPGSITAKPVLSQPNGHSQPTVVDTSSIMSTPQSTARRTKTPRMSKKALLQTEQKRREAYARELFDELNEVVFRGGIPSSTQLRWNNRLLTTAGKAKYHRSRDGVQTSEIELATKILDCDERIRNTLSHEMCHLACWIINNNIKESHGKIFKGWAAKVMRARPDIEVSTTHSYEIAYKFEWKCGNCAKIYGRHTRSIRPDECVCGVCRIGKLIPLFETSQRGPKTPAKNLTSSQQPTSKVRDSPARTGVLGTPLTSIENADKGRKGQYPSSALPIPGSSSSPIVVSSSDEEDDVRRLAEGIRAVTIGVAGHS</sequence>
<feature type="compositionally biased region" description="Polar residues" evidence="1">
    <location>
        <begin position="148"/>
        <end position="166"/>
    </location>
</feature>
<accession>M2RRL9</accession>
<dbReference type="GO" id="GO:0006950">
    <property type="term" value="P:response to stress"/>
    <property type="evidence" value="ECO:0007669"/>
    <property type="project" value="UniProtKB-ARBA"/>
</dbReference>
<evidence type="ECO:0000256" key="1">
    <source>
        <dbReference type="SAM" id="MobiDB-lite"/>
    </source>
</evidence>
<feature type="compositionally biased region" description="Polar residues" evidence="1">
    <location>
        <begin position="250"/>
        <end position="274"/>
    </location>
</feature>
<feature type="region of interest" description="Disordered" evidence="1">
    <location>
        <begin position="456"/>
        <end position="530"/>
    </location>
</feature>
<feature type="domain" description="SprT-like" evidence="2">
    <location>
        <begin position="296"/>
        <end position="453"/>
    </location>
</feature>
<dbReference type="STRING" id="914234.M2RRL9"/>
<dbReference type="Pfam" id="PF10263">
    <property type="entry name" value="SprT-like"/>
    <property type="match status" value="1"/>
</dbReference>
<keyword evidence="4" id="KW-1185">Reference proteome</keyword>
<feature type="compositionally biased region" description="Polar residues" evidence="1">
    <location>
        <begin position="456"/>
        <end position="476"/>
    </location>
</feature>
<dbReference type="GO" id="GO:0005634">
    <property type="term" value="C:nucleus"/>
    <property type="evidence" value="ECO:0007669"/>
    <property type="project" value="TreeGrafter"/>
</dbReference>
<dbReference type="HOGENOM" id="CLU_033926_1_0_1"/>
<feature type="region of interest" description="Disordered" evidence="1">
    <location>
        <begin position="88"/>
        <end position="213"/>
    </location>
</feature>
<organism evidence="3 4">
    <name type="scientific">Ceriporiopsis subvermispora (strain B)</name>
    <name type="common">White-rot fungus</name>
    <name type="synonym">Gelatoporia subvermispora</name>
    <dbReference type="NCBI Taxonomy" id="914234"/>
    <lineage>
        <taxon>Eukaryota</taxon>
        <taxon>Fungi</taxon>
        <taxon>Dikarya</taxon>
        <taxon>Basidiomycota</taxon>
        <taxon>Agaricomycotina</taxon>
        <taxon>Agaricomycetes</taxon>
        <taxon>Polyporales</taxon>
        <taxon>Gelatoporiaceae</taxon>
        <taxon>Gelatoporia</taxon>
    </lineage>
</organism>
<feature type="region of interest" description="Disordered" evidence="1">
    <location>
        <begin position="231"/>
        <end position="288"/>
    </location>
</feature>
<gene>
    <name evidence="3" type="ORF">CERSUDRAFT_110082</name>
</gene>